<gene>
    <name evidence="2" type="ORF">Pph01_60880</name>
</gene>
<dbReference type="InterPro" id="IPR047789">
    <property type="entry name" value="CU044_5270-like"/>
</dbReference>
<comment type="caution">
    <text evidence="2">The sequence shown here is derived from an EMBL/GenBank/DDBJ whole genome shotgun (WGS) entry which is preliminary data.</text>
</comment>
<dbReference type="Proteomes" id="UP000622547">
    <property type="component" value="Unassembled WGS sequence"/>
</dbReference>
<dbReference type="AlphaFoldDB" id="A0A8J3ULU2"/>
<proteinExistence type="predicted"/>
<dbReference type="EMBL" id="BOOP01000030">
    <property type="protein sequence ID" value="GII41085.1"/>
    <property type="molecule type" value="Genomic_DNA"/>
</dbReference>
<evidence type="ECO:0000313" key="3">
    <source>
        <dbReference type="Proteomes" id="UP000622547"/>
    </source>
</evidence>
<reference evidence="2 3" key="1">
    <citation type="submission" date="2021-01" db="EMBL/GenBank/DDBJ databases">
        <title>Whole genome shotgun sequence of Planotetraspora phitsanulokensis NBRC 104273.</title>
        <authorList>
            <person name="Komaki H."/>
            <person name="Tamura T."/>
        </authorList>
    </citation>
    <scope>NUCLEOTIDE SEQUENCE [LARGE SCALE GENOMIC DNA]</scope>
    <source>
        <strain evidence="2 3">NBRC 104273</strain>
    </source>
</reference>
<dbReference type="NCBIfam" id="NF038083">
    <property type="entry name" value="CU044_5270_fam"/>
    <property type="match status" value="1"/>
</dbReference>
<evidence type="ECO:0000256" key="1">
    <source>
        <dbReference type="SAM" id="MobiDB-lite"/>
    </source>
</evidence>
<name>A0A8J3ULU2_9ACTN</name>
<evidence type="ECO:0008006" key="4">
    <source>
        <dbReference type="Google" id="ProtNLM"/>
    </source>
</evidence>
<accession>A0A8J3ULU2</accession>
<organism evidence="2 3">
    <name type="scientific">Planotetraspora phitsanulokensis</name>
    <dbReference type="NCBI Taxonomy" id="575192"/>
    <lineage>
        <taxon>Bacteria</taxon>
        <taxon>Bacillati</taxon>
        <taxon>Actinomycetota</taxon>
        <taxon>Actinomycetes</taxon>
        <taxon>Streptosporangiales</taxon>
        <taxon>Streptosporangiaceae</taxon>
        <taxon>Planotetraspora</taxon>
    </lineage>
</organism>
<keyword evidence="3" id="KW-1185">Reference proteome</keyword>
<feature type="region of interest" description="Disordered" evidence="1">
    <location>
        <begin position="1"/>
        <end position="22"/>
    </location>
</feature>
<sequence length="346" mass="37494">MGMSTDEITTFRAARPEATPYDPGARARLRARLIQESTAVPHARPLRSWTVSRRIMAVGALTAALVAGITVVQNIDLSGRPTGGHAAPGESRRPLLLGPVANAEDLAQAAAQQAAAEPDVRPRPDQWSYAKTVLAMSSKGTGGSLFGPPDRRLTVEQWRRADGKQSAAIENGKLEIHDLGSLELSASPRSDYPYLLSLPDDADALLDHVYKVVDEESGGEKESEQERADRAFQIIEVYMRDSALPSKLRAAMYGALAKIPGVRYEGKAADIQGRPGVTLYRIVEGYLRSEIIVNPKTYEYMGFRFIAVKNHVSAGLDMSLHTKKGQILGWGGLIKAAVVDKPGQRA</sequence>
<protein>
    <recommendedName>
        <fullName evidence="4">CU044_5270 family protein</fullName>
    </recommendedName>
</protein>
<evidence type="ECO:0000313" key="2">
    <source>
        <dbReference type="EMBL" id="GII41085.1"/>
    </source>
</evidence>